<dbReference type="Gene3D" id="2.40.50.100">
    <property type="match status" value="1"/>
</dbReference>
<comment type="similarity">
    <text evidence="1">Belongs to the membrane fusion protein (MFP) (TC 8.A.1) family.</text>
</comment>
<dbReference type="Gene3D" id="1.10.287.470">
    <property type="entry name" value="Helix hairpin bin"/>
    <property type="match status" value="1"/>
</dbReference>
<name>A0A1I4FK42_9HYPH</name>
<dbReference type="EMBL" id="FOSK01000019">
    <property type="protein sequence ID" value="SFL17287.1"/>
    <property type="molecule type" value="Genomic_DNA"/>
</dbReference>
<evidence type="ECO:0000313" key="4">
    <source>
        <dbReference type="Proteomes" id="UP000199598"/>
    </source>
</evidence>
<dbReference type="Proteomes" id="UP000199598">
    <property type="component" value="Unassembled WGS sequence"/>
</dbReference>
<accession>A0A1I4FK42</accession>
<dbReference type="Gene3D" id="2.40.30.170">
    <property type="match status" value="1"/>
</dbReference>
<evidence type="ECO:0000313" key="3">
    <source>
        <dbReference type="EMBL" id="SFL17287.1"/>
    </source>
</evidence>
<dbReference type="Pfam" id="PF25917">
    <property type="entry name" value="BSH_RND"/>
    <property type="match status" value="1"/>
</dbReference>
<dbReference type="InterPro" id="IPR006143">
    <property type="entry name" value="RND_pump_MFP"/>
</dbReference>
<feature type="domain" description="Multidrug resistance protein MdtA-like barrel-sandwich hybrid" evidence="2">
    <location>
        <begin position="68"/>
        <end position="212"/>
    </location>
</feature>
<gene>
    <name evidence="3" type="ORF">SAMN04488518_11947</name>
</gene>
<evidence type="ECO:0000259" key="2">
    <source>
        <dbReference type="Pfam" id="PF25917"/>
    </source>
</evidence>
<reference evidence="3 4" key="1">
    <citation type="submission" date="2016-10" db="EMBL/GenBank/DDBJ databases">
        <authorList>
            <person name="Varghese N."/>
            <person name="Submissions S."/>
        </authorList>
    </citation>
    <scope>NUCLEOTIDE SEQUENCE [LARGE SCALE GENOMIC DNA]</scope>
    <source>
        <strain evidence="3 4">DSM 16392</strain>
    </source>
</reference>
<proteinExistence type="inferred from homology"/>
<keyword evidence="4" id="KW-1185">Reference proteome</keyword>
<dbReference type="InterPro" id="IPR058625">
    <property type="entry name" value="MdtA-like_BSH"/>
</dbReference>
<dbReference type="SUPFAM" id="SSF111369">
    <property type="entry name" value="HlyD-like secretion proteins"/>
    <property type="match status" value="1"/>
</dbReference>
<sequence length="376" mass="41754">MSKRIVWLSAALVLLGTVGTYVLSLEDTSDVDIGENEVVLPVVSYVTAQASDNTGHISVFAEVRPRWTADLKAQVSGKLLSVAPQALEGKKVSKNEPMAQLEKHTYDAQLEDAKYQQSTAEFNLKKKQNKHVLALKNWRAVNPKEDPPEMAVHIPELRVAEKALEAAVQKVKVARYDVNATTIKAPFSGFVTKRHASIGQSISVGDTLFTLLDAEQLDITVSLDQTQWNLLEKAWQEFPAKIYNANKELVGIAKIQRGGGFLDPKSRRYQLFLEIVKSPETSVLPGEFVTVELQSKTVNDSLKLPATALTQEGFVWFLNNKDELQRFEASVVFRDDTDIIVKMPNELQDLDEKRVVQLPMAAFLPGQHVAPTPAGH</sequence>
<dbReference type="PANTHER" id="PTHR30469">
    <property type="entry name" value="MULTIDRUG RESISTANCE PROTEIN MDTA"/>
    <property type="match status" value="1"/>
</dbReference>
<dbReference type="NCBIfam" id="TIGR01730">
    <property type="entry name" value="RND_mfp"/>
    <property type="match status" value="1"/>
</dbReference>
<evidence type="ECO:0000256" key="1">
    <source>
        <dbReference type="ARBA" id="ARBA00009477"/>
    </source>
</evidence>
<comment type="caution">
    <text evidence="3">The sequence shown here is derived from an EMBL/GenBank/DDBJ whole genome shotgun (WGS) entry which is preliminary data.</text>
</comment>
<organism evidence="3 4">
    <name type="scientific">Pseudovibrio ascidiaceicola</name>
    <dbReference type="NCBI Taxonomy" id="285279"/>
    <lineage>
        <taxon>Bacteria</taxon>
        <taxon>Pseudomonadati</taxon>
        <taxon>Pseudomonadota</taxon>
        <taxon>Alphaproteobacteria</taxon>
        <taxon>Hyphomicrobiales</taxon>
        <taxon>Stappiaceae</taxon>
        <taxon>Pseudovibrio</taxon>
    </lineage>
</organism>
<dbReference type="RefSeq" id="WP_093523903.1">
    <property type="nucleotide sequence ID" value="NZ_FOSK01000019.1"/>
</dbReference>
<protein>
    <submittedName>
        <fullName evidence="3">RND family efflux transporter, MFP subunit</fullName>
    </submittedName>
</protein>